<feature type="region of interest" description="Disordered" evidence="1">
    <location>
        <begin position="170"/>
        <end position="215"/>
    </location>
</feature>
<dbReference type="InterPro" id="IPR002035">
    <property type="entry name" value="VWF_A"/>
</dbReference>
<comment type="caution">
    <text evidence="3">The sequence shown here is derived from an EMBL/GenBank/DDBJ whole genome shotgun (WGS) entry which is preliminary data.</text>
</comment>
<gene>
    <name evidence="3" type="ORF">DP107_05905</name>
</gene>
<evidence type="ECO:0000313" key="3">
    <source>
        <dbReference type="EMBL" id="TSD15375.1"/>
    </source>
</evidence>
<accession>A0A554NDI6</accession>
<evidence type="ECO:0000259" key="2">
    <source>
        <dbReference type="PROSITE" id="PS50234"/>
    </source>
</evidence>
<evidence type="ECO:0000256" key="1">
    <source>
        <dbReference type="SAM" id="MobiDB-lite"/>
    </source>
</evidence>
<dbReference type="PROSITE" id="PS50234">
    <property type="entry name" value="VWFA"/>
    <property type="match status" value="1"/>
</dbReference>
<feature type="domain" description="VWFA" evidence="2">
    <location>
        <begin position="8"/>
        <end position="153"/>
    </location>
</feature>
<dbReference type="Gene3D" id="3.40.50.410">
    <property type="entry name" value="von Willebrand factor, type A domain"/>
    <property type="match status" value="1"/>
</dbReference>
<dbReference type="AlphaFoldDB" id="A0A554NDI6"/>
<proteinExistence type="predicted"/>
<reference evidence="3 4" key="1">
    <citation type="submission" date="2018-06" db="EMBL/GenBank/DDBJ databases">
        <title>Natronomonas sp. F16-60 a new haloarchaeon isolated from a solar saltern of Isla Cristina, Huelva, Spain.</title>
        <authorList>
            <person name="Duran-Viseras A."/>
            <person name="Sanchez-Porro C."/>
            <person name="Ventosa A."/>
        </authorList>
    </citation>
    <scope>NUCLEOTIDE SEQUENCE [LARGE SCALE GENOMIC DNA]</scope>
    <source>
        <strain evidence="3 4">F16-60</strain>
    </source>
</reference>
<dbReference type="InterPro" id="IPR036465">
    <property type="entry name" value="vWFA_dom_sf"/>
</dbReference>
<dbReference type="SMART" id="SM00327">
    <property type="entry name" value="VWA"/>
    <property type="match status" value="1"/>
</dbReference>
<dbReference type="RefSeq" id="WP_144261215.1">
    <property type="nucleotide sequence ID" value="NZ_QMDX01000002.1"/>
</dbReference>
<evidence type="ECO:0000313" key="4">
    <source>
        <dbReference type="Proteomes" id="UP000319894"/>
    </source>
</evidence>
<feature type="compositionally biased region" description="Basic and acidic residues" evidence="1">
    <location>
        <begin position="203"/>
        <end position="215"/>
    </location>
</feature>
<keyword evidence="4" id="KW-1185">Reference proteome</keyword>
<dbReference type="SUPFAM" id="SSF53300">
    <property type="entry name" value="vWA-like"/>
    <property type="match status" value="1"/>
</dbReference>
<dbReference type="InParanoid" id="A0A554NDI6"/>
<sequence length="215" mass="23451">MPSDTTTQITFVLDSSGSMSKIREDTIGGFNTFLTDQRDEPGRAAVTLYEFSDSVSRVYHGKPLGDAPDLDEETYTPGGRTALHDAITTAVTETDGHIEKQPAAVQPDTVVVVVLTDGKENASETPRDRVRELVEQYRQDHDWEFLFIGANQDAVLTATRMGIEAEKSLDMAHSGEGTQAAYESTSRNISEARQTGSAGGYTDEDRQRQDEADGA</sequence>
<protein>
    <submittedName>
        <fullName evidence="3">VWA domain-containing protein</fullName>
    </submittedName>
</protein>
<dbReference type="OrthoDB" id="238269at2157"/>
<name>A0A554NDI6_9EURY</name>
<organism evidence="3 4">
    <name type="scientific">Haloglomus irregulare</name>
    <dbReference type="NCBI Taxonomy" id="2234134"/>
    <lineage>
        <taxon>Archaea</taxon>
        <taxon>Methanobacteriati</taxon>
        <taxon>Methanobacteriota</taxon>
        <taxon>Stenosarchaea group</taxon>
        <taxon>Halobacteria</taxon>
        <taxon>Halobacteriales</taxon>
        <taxon>Natronomonadaceae</taxon>
        <taxon>Haloglomus</taxon>
    </lineage>
</organism>
<dbReference type="CDD" id="cd00198">
    <property type="entry name" value="vWFA"/>
    <property type="match status" value="1"/>
</dbReference>
<feature type="compositionally biased region" description="Polar residues" evidence="1">
    <location>
        <begin position="181"/>
        <end position="196"/>
    </location>
</feature>
<dbReference type="EMBL" id="QMDX01000002">
    <property type="protein sequence ID" value="TSD15375.1"/>
    <property type="molecule type" value="Genomic_DNA"/>
</dbReference>
<dbReference type="Pfam" id="PF00092">
    <property type="entry name" value="VWA"/>
    <property type="match status" value="1"/>
</dbReference>
<dbReference type="Proteomes" id="UP000319894">
    <property type="component" value="Unassembled WGS sequence"/>
</dbReference>